<protein>
    <submittedName>
        <fullName evidence="1">Uncharacterized protein</fullName>
    </submittedName>
</protein>
<proteinExistence type="predicted"/>
<dbReference type="SUPFAM" id="SSF55920">
    <property type="entry name" value="Creatinase/aminopeptidase"/>
    <property type="match status" value="1"/>
</dbReference>
<name>A0A7C4H292_9CREN</name>
<organism evidence="1">
    <name type="scientific">Ignisphaera aggregans</name>
    <dbReference type="NCBI Taxonomy" id="334771"/>
    <lineage>
        <taxon>Archaea</taxon>
        <taxon>Thermoproteota</taxon>
        <taxon>Thermoprotei</taxon>
        <taxon>Desulfurococcales</taxon>
        <taxon>Desulfurococcaceae</taxon>
        <taxon>Ignisphaera</taxon>
    </lineage>
</organism>
<gene>
    <name evidence="1" type="ORF">ENU31_02735</name>
</gene>
<comment type="caution">
    <text evidence="1">The sequence shown here is derived from an EMBL/GenBank/DDBJ whole genome shotgun (WGS) entry which is preliminary data.</text>
</comment>
<dbReference type="AlphaFoldDB" id="A0A7C4H292"/>
<reference evidence="1" key="1">
    <citation type="journal article" date="2020" name="mSystems">
        <title>Genome- and Community-Level Interaction Insights into Carbon Utilization and Element Cycling Functions of Hydrothermarchaeota in Hydrothermal Sediment.</title>
        <authorList>
            <person name="Zhou Z."/>
            <person name="Liu Y."/>
            <person name="Xu W."/>
            <person name="Pan J."/>
            <person name="Luo Z.H."/>
            <person name="Li M."/>
        </authorList>
    </citation>
    <scope>NUCLEOTIDE SEQUENCE [LARGE SCALE GENOMIC DNA]</scope>
    <source>
        <strain evidence="1">SpSt-658</strain>
    </source>
</reference>
<accession>A0A7C4H292</accession>
<dbReference type="InterPro" id="IPR036005">
    <property type="entry name" value="Creatinase/aminopeptidase-like"/>
</dbReference>
<evidence type="ECO:0000313" key="1">
    <source>
        <dbReference type="EMBL" id="HGM07309.1"/>
    </source>
</evidence>
<dbReference type="EMBL" id="DTCA01000086">
    <property type="protein sequence ID" value="HGM07309.1"/>
    <property type="molecule type" value="Genomic_DNA"/>
</dbReference>
<sequence length="327" mass="37563">MNIELLKSLANATNSDSIMIIGTPNVCFIARVDIDRDNIVIAYRRTTDECKMLVPIDAKEKLPISLQGKCSIVYYSFDLREREGYVIGRNFEEILIGFLKSFIEPNTEIGVPFRYIDSALAQILHKYWKIKDITKSLISIRAKKSYEDLENIAEIFRFILKILRELRELQNHNIIEEYFKHVAKIVNAIYIEPLAISKDFVSIYTYIKKGIYRLSFKVSIPLSEDVKRIIEITDDILEKLLKNVITGSKCSDVYRNIVSRLDMYNGKNVYIDVCGVGTEVCEYPSLSDFLYGDCTLDSGMALVINVVLRKLIYLPKLIIVKEGIVVI</sequence>